<gene>
    <name evidence="2" type="primary">LOC113788814</name>
</gene>
<dbReference type="KEGG" id="dpte:113788814"/>
<proteinExistence type="predicted"/>
<evidence type="ECO:0000313" key="2">
    <source>
        <dbReference type="RefSeq" id="XP_027194072.1"/>
    </source>
</evidence>
<dbReference type="RefSeq" id="XP_027194072.1">
    <property type="nucleotide sequence ID" value="XM_027338271.1"/>
</dbReference>
<dbReference type="Proteomes" id="UP000515146">
    <property type="component" value="Unplaced"/>
</dbReference>
<dbReference type="InParanoid" id="A0A6P6XKZ8"/>
<sequence>MVIESKNSSTTSRPKHPIIINFFKLSTNVTNKQQTTAIIHCFSIRLSINFSSIKFIRKSNLNFGKSKNQKTHRQRLYKILPYFSPYNNNSNNNTLLPHRIT</sequence>
<evidence type="ECO:0000313" key="1">
    <source>
        <dbReference type="Proteomes" id="UP000515146"/>
    </source>
</evidence>
<name>A0A6P6XKZ8_DERPT</name>
<organism evidence="1 2">
    <name type="scientific">Dermatophagoides pteronyssinus</name>
    <name type="common">European house dust mite</name>
    <dbReference type="NCBI Taxonomy" id="6956"/>
    <lineage>
        <taxon>Eukaryota</taxon>
        <taxon>Metazoa</taxon>
        <taxon>Ecdysozoa</taxon>
        <taxon>Arthropoda</taxon>
        <taxon>Chelicerata</taxon>
        <taxon>Arachnida</taxon>
        <taxon>Acari</taxon>
        <taxon>Acariformes</taxon>
        <taxon>Sarcoptiformes</taxon>
        <taxon>Astigmata</taxon>
        <taxon>Psoroptidia</taxon>
        <taxon>Analgoidea</taxon>
        <taxon>Pyroglyphidae</taxon>
        <taxon>Dermatophagoidinae</taxon>
        <taxon>Dermatophagoides</taxon>
    </lineage>
</organism>
<accession>A0A6P6XKZ8</accession>
<protein>
    <submittedName>
        <fullName evidence="2">Uncharacterized protein LOC113788814</fullName>
    </submittedName>
</protein>
<reference evidence="2" key="1">
    <citation type="submission" date="2025-08" db="UniProtKB">
        <authorList>
            <consortium name="RefSeq"/>
        </authorList>
    </citation>
    <scope>IDENTIFICATION</scope>
    <source>
        <strain evidence="2">Airmid</strain>
    </source>
</reference>
<keyword evidence="1" id="KW-1185">Reference proteome</keyword>
<dbReference type="AlphaFoldDB" id="A0A6P6XKZ8"/>